<name>A0A6P4Y9D3_BRABE</name>
<feature type="transmembrane region" description="Helical" evidence="5">
    <location>
        <begin position="95"/>
        <end position="117"/>
    </location>
</feature>
<evidence type="ECO:0000256" key="2">
    <source>
        <dbReference type="ARBA" id="ARBA00022692"/>
    </source>
</evidence>
<feature type="transmembrane region" description="Helical" evidence="5">
    <location>
        <begin position="137"/>
        <end position="158"/>
    </location>
</feature>
<evidence type="ECO:0000256" key="5">
    <source>
        <dbReference type="SAM" id="Phobius"/>
    </source>
</evidence>
<dbReference type="KEGG" id="bbel:109463145"/>
<evidence type="ECO:0000313" key="8">
    <source>
        <dbReference type="RefSeq" id="XP_019615422.1"/>
    </source>
</evidence>
<dbReference type="OrthoDB" id="1658724at2759"/>
<comment type="subcellular location">
    <subcellularLocation>
        <location evidence="1">Membrane</location>
    </subcellularLocation>
</comment>
<organism evidence="7 8">
    <name type="scientific">Branchiostoma belcheri</name>
    <name type="common">Amphioxus</name>
    <dbReference type="NCBI Taxonomy" id="7741"/>
    <lineage>
        <taxon>Eukaryota</taxon>
        <taxon>Metazoa</taxon>
        <taxon>Chordata</taxon>
        <taxon>Cephalochordata</taxon>
        <taxon>Leptocardii</taxon>
        <taxon>Amphioxiformes</taxon>
        <taxon>Branchiostomatidae</taxon>
        <taxon>Branchiostoma</taxon>
    </lineage>
</organism>
<evidence type="ECO:0000313" key="7">
    <source>
        <dbReference type="Proteomes" id="UP000515135"/>
    </source>
</evidence>
<dbReference type="InterPro" id="IPR006694">
    <property type="entry name" value="Fatty_acid_hydroxylase"/>
</dbReference>
<dbReference type="GO" id="GO:0016020">
    <property type="term" value="C:membrane"/>
    <property type="evidence" value="ECO:0007669"/>
    <property type="project" value="UniProtKB-SubCell"/>
</dbReference>
<dbReference type="GO" id="GO:0008610">
    <property type="term" value="P:lipid biosynthetic process"/>
    <property type="evidence" value="ECO:0007669"/>
    <property type="project" value="InterPro"/>
</dbReference>
<dbReference type="GeneID" id="109463145"/>
<sequence length="310" mass="36758">MAAEVLNLERLVDFVTPIAEYVTPEQNVLQPVWDFVRQGPWGEDALRSPLFPVVMSVGFYFSCILPFMVVDLWGKEWHWTKKYKIQPDKEVTWPMVRNTMVITFWNHFLYVLPSAVGQYIYTPPTPLPPVSPGLWEFTWHIGASLIIFDFQYFAWHWLHHKVRFLYKHFHAIHHQYHSPFSWVTQYLHPWELITVGILTTINPWLFDSHCFTIWVYMLISIAVSVEAHCGFVLPWSPIHWVPFGLYGGAIKHDLHHQRPYSNFEPFFSIWDRLVGTEFTLKDRQRAIDRREKIAFDGHDGLVGKEMKKFN</sequence>
<evidence type="ECO:0000256" key="1">
    <source>
        <dbReference type="ARBA" id="ARBA00004370"/>
    </source>
</evidence>
<dbReference type="Pfam" id="PF04116">
    <property type="entry name" value="FA_hydroxylase"/>
    <property type="match status" value="1"/>
</dbReference>
<keyword evidence="2 5" id="KW-0812">Transmembrane</keyword>
<dbReference type="RefSeq" id="XP_019615422.1">
    <property type="nucleotide sequence ID" value="XM_019759863.1"/>
</dbReference>
<dbReference type="AlphaFoldDB" id="A0A6P4Y9D3"/>
<evidence type="ECO:0000256" key="3">
    <source>
        <dbReference type="ARBA" id="ARBA00022989"/>
    </source>
</evidence>
<feature type="domain" description="Fatty acid hydroxylase" evidence="6">
    <location>
        <begin position="144"/>
        <end position="276"/>
    </location>
</feature>
<accession>A0A6P4Y9D3</accession>
<reference evidence="8" key="1">
    <citation type="submission" date="2025-08" db="UniProtKB">
        <authorList>
            <consortium name="RefSeq"/>
        </authorList>
    </citation>
    <scope>IDENTIFICATION</scope>
    <source>
        <tissue evidence="8">Gonad</tissue>
    </source>
</reference>
<keyword evidence="3 5" id="KW-1133">Transmembrane helix</keyword>
<gene>
    <name evidence="8" type="primary">LOC109463145</name>
</gene>
<dbReference type="PANTHER" id="PTHR11863">
    <property type="entry name" value="STEROL DESATURASE"/>
    <property type="match status" value="1"/>
</dbReference>
<dbReference type="GO" id="GO:0005506">
    <property type="term" value="F:iron ion binding"/>
    <property type="evidence" value="ECO:0007669"/>
    <property type="project" value="InterPro"/>
</dbReference>
<proteinExistence type="predicted"/>
<evidence type="ECO:0000256" key="4">
    <source>
        <dbReference type="ARBA" id="ARBA00023136"/>
    </source>
</evidence>
<dbReference type="InterPro" id="IPR050307">
    <property type="entry name" value="Sterol_Desaturase_Related"/>
</dbReference>
<feature type="transmembrane region" description="Helical" evidence="5">
    <location>
        <begin position="50"/>
        <end position="74"/>
    </location>
</feature>
<protein>
    <submittedName>
        <fullName evidence="8">Cholesterol 25-hydroxylase-like protein 1, member 2</fullName>
    </submittedName>
</protein>
<keyword evidence="7" id="KW-1185">Reference proteome</keyword>
<dbReference type="GO" id="GO:0016491">
    <property type="term" value="F:oxidoreductase activity"/>
    <property type="evidence" value="ECO:0007669"/>
    <property type="project" value="InterPro"/>
</dbReference>
<evidence type="ECO:0000259" key="6">
    <source>
        <dbReference type="Pfam" id="PF04116"/>
    </source>
</evidence>
<dbReference type="Proteomes" id="UP000515135">
    <property type="component" value="Unplaced"/>
</dbReference>
<keyword evidence="4 5" id="KW-0472">Membrane</keyword>